<dbReference type="OrthoDB" id="2444437at2759"/>
<feature type="region of interest" description="Disordered" evidence="1">
    <location>
        <begin position="156"/>
        <end position="180"/>
    </location>
</feature>
<dbReference type="AlphaFoldDB" id="A0A9N9FI29"/>
<feature type="region of interest" description="Disordered" evidence="1">
    <location>
        <begin position="44"/>
        <end position="70"/>
    </location>
</feature>
<dbReference type="Proteomes" id="UP000789831">
    <property type="component" value="Unassembled WGS sequence"/>
</dbReference>
<name>A0A9N9FI29_9GLOM</name>
<comment type="caution">
    <text evidence="2">The sequence shown here is derived from an EMBL/GenBank/DDBJ whole genome shotgun (WGS) entry which is preliminary data.</text>
</comment>
<evidence type="ECO:0000313" key="3">
    <source>
        <dbReference type="Proteomes" id="UP000789831"/>
    </source>
</evidence>
<organism evidence="2 3">
    <name type="scientific">Ambispora gerdemannii</name>
    <dbReference type="NCBI Taxonomy" id="144530"/>
    <lineage>
        <taxon>Eukaryota</taxon>
        <taxon>Fungi</taxon>
        <taxon>Fungi incertae sedis</taxon>
        <taxon>Mucoromycota</taxon>
        <taxon>Glomeromycotina</taxon>
        <taxon>Glomeromycetes</taxon>
        <taxon>Archaeosporales</taxon>
        <taxon>Ambisporaceae</taxon>
        <taxon>Ambispora</taxon>
    </lineage>
</organism>
<evidence type="ECO:0000256" key="1">
    <source>
        <dbReference type="SAM" id="MobiDB-lite"/>
    </source>
</evidence>
<reference evidence="2" key="1">
    <citation type="submission" date="2021-06" db="EMBL/GenBank/DDBJ databases">
        <authorList>
            <person name="Kallberg Y."/>
            <person name="Tangrot J."/>
            <person name="Rosling A."/>
        </authorList>
    </citation>
    <scope>NUCLEOTIDE SEQUENCE</scope>
    <source>
        <strain evidence="2">MT106</strain>
    </source>
</reference>
<keyword evidence="3" id="KW-1185">Reference proteome</keyword>
<protein>
    <submittedName>
        <fullName evidence="2">1461_t:CDS:1</fullName>
    </submittedName>
</protein>
<proteinExistence type="predicted"/>
<accession>A0A9N9FI29</accession>
<feature type="compositionally biased region" description="Pro residues" evidence="1">
    <location>
        <begin position="54"/>
        <end position="63"/>
    </location>
</feature>
<gene>
    <name evidence="2" type="ORF">AGERDE_LOCUS5881</name>
</gene>
<dbReference type="EMBL" id="CAJVPL010000850">
    <property type="protein sequence ID" value="CAG8534647.1"/>
    <property type="molecule type" value="Genomic_DNA"/>
</dbReference>
<sequence>MSFSLTDRLVELNDAREKGLITEGEYKTFRTRILESFSQVSSTNATTTTASCRPAPPPIPPPRSLTSSTTNAALPSSQIFIPLLPSHSNAAVTMPNSPPPSPQPHSSAAVPLPSGIPQNRILPDAVLQKRRNVRSFTISEIPSDQQQHDNIQEFEHSLPEIPPPPYTPPETRRRRSSSFFRPKSATELRKELDKLKEDAKREQDSWKMEEARLSMRMGTKPEEIERIRKRMRDSAEKYKKKIDVVSSKLRQAMIVEQDFR</sequence>
<evidence type="ECO:0000313" key="2">
    <source>
        <dbReference type="EMBL" id="CAG8534647.1"/>
    </source>
</evidence>
<feature type="region of interest" description="Disordered" evidence="1">
    <location>
        <begin position="90"/>
        <end position="117"/>
    </location>
</feature>
<feature type="region of interest" description="Disordered" evidence="1">
    <location>
        <begin position="201"/>
        <end position="221"/>
    </location>
</feature>